<feature type="domain" description="Response regulatory" evidence="4">
    <location>
        <begin position="15"/>
        <end position="130"/>
    </location>
</feature>
<keyword evidence="3" id="KW-0597">Phosphoprotein</keyword>
<dbReference type="InterPro" id="IPR029787">
    <property type="entry name" value="Nucleotide_cyclase"/>
</dbReference>
<comment type="catalytic activity">
    <reaction evidence="2">
        <text>2 GTP = 3',3'-c-di-GMP + 2 diphosphate</text>
        <dbReference type="Rhea" id="RHEA:24898"/>
        <dbReference type="ChEBI" id="CHEBI:33019"/>
        <dbReference type="ChEBI" id="CHEBI:37565"/>
        <dbReference type="ChEBI" id="CHEBI:58805"/>
        <dbReference type="EC" id="2.7.7.65"/>
    </reaction>
</comment>
<dbReference type="FunFam" id="3.30.70.270:FF:000001">
    <property type="entry name" value="Diguanylate cyclase domain protein"/>
    <property type="match status" value="1"/>
</dbReference>
<dbReference type="InterPro" id="IPR001789">
    <property type="entry name" value="Sig_transdc_resp-reg_receiver"/>
</dbReference>
<feature type="modified residue" description="4-aspartylphosphate" evidence="3">
    <location>
        <position position="65"/>
    </location>
</feature>
<evidence type="ECO:0000259" key="4">
    <source>
        <dbReference type="PROSITE" id="PS50110"/>
    </source>
</evidence>
<evidence type="ECO:0000259" key="5">
    <source>
        <dbReference type="PROSITE" id="PS50887"/>
    </source>
</evidence>
<dbReference type="KEGG" id="tid:Thein_1316"/>
<dbReference type="SUPFAM" id="SSF55073">
    <property type="entry name" value="Nucleotide cyclase"/>
    <property type="match status" value="1"/>
</dbReference>
<dbReference type="eggNOG" id="COG3706">
    <property type="taxonomic scope" value="Bacteria"/>
</dbReference>
<name>F8A954_THEID</name>
<dbReference type="Pfam" id="PF00990">
    <property type="entry name" value="GGDEF"/>
    <property type="match status" value="1"/>
</dbReference>
<dbReference type="SUPFAM" id="SSF52172">
    <property type="entry name" value="CheY-like"/>
    <property type="match status" value="1"/>
</dbReference>
<dbReference type="InterPro" id="IPR043128">
    <property type="entry name" value="Rev_trsase/Diguanyl_cyclase"/>
</dbReference>
<feature type="domain" description="GGDEF" evidence="5">
    <location>
        <begin position="173"/>
        <end position="306"/>
    </location>
</feature>
<dbReference type="Gene3D" id="3.30.70.270">
    <property type="match status" value="1"/>
</dbReference>
<dbReference type="PROSITE" id="PS50887">
    <property type="entry name" value="GGDEF"/>
    <property type="match status" value="1"/>
</dbReference>
<dbReference type="NCBIfam" id="TIGR00254">
    <property type="entry name" value="GGDEF"/>
    <property type="match status" value="1"/>
</dbReference>
<dbReference type="Pfam" id="PF00072">
    <property type="entry name" value="Response_reg"/>
    <property type="match status" value="1"/>
</dbReference>
<evidence type="ECO:0000313" key="6">
    <source>
        <dbReference type="EMBL" id="AEH45183.1"/>
    </source>
</evidence>
<dbReference type="PANTHER" id="PTHR45138:SF9">
    <property type="entry name" value="DIGUANYLATE CYCLASE DGCM-RELATED"/>
    <property type="match status" value="1"/>
</dbReference>
<dbReference type="EC" id="2.7.7.65" evidence="1"/>
<accession>F8A954</accession>
<evidence type="ECO:0000256" key="2">
    <source>
        <dbReference type="ARBA" id="ARBA00034247"/>
    </source>
</evidence>
<dbReference type="PROSITE" id="PS50110">
    <property type="entry name" value="RESPONSE_REGULATORY"/>
    <property type="match status" value="1"/>
</dbReference>
<gene>
    <name evidence="6" type="ordered locus">Thein_1316</name>
</gene>
<dbReference type="STRING" id="667014.Thein_1316"/>
<dbReference type="PaxDb" id="667014-Thein_1316"/>
<reference evidence="7" key="1">
    <citation type="submission" date="2011-04" db="EMBL/GenBank/DDBJ databases">
        <title>The complete genome of Thermodesulfatator indicus DSM 15286.</title>
        <authorList>
            <person name="Lucas S."/>
            <person name="Copeland A."/>
            <person name="Lapidus A."/>
            <person name="Bruce D."/>
            <person name="Goodwin L."/>
            <person name="Pitluck S."/>
            <person name="Peters L."/>
            <person name="Kyrpides N."/>
            <person name="Mavromatis K."/>
            <person name="Pagani I."/>
            <person name="Ivanova N."/>
            <person name="Saunders L."/>
            <person name="Detter J.C."/>
            <person name="Tapia R."/>
            <person name="Han C."/>
            <person name="Land M."/>
            <person name="Hauser L."/>
            <person name="Markowitz V."/>
            <person name="Cheng J.-F."/>
            <person name="Hugenholtz P."/>
            <person name="Woyke T."/>
            <person name="Wu D."/>
            <person name="Spring S."/>
            <person name="Schroeder M."/>
            <person name="Brambilla E."/>
            <person name="Klenk H.-P."/>
            <person name="Eisen J.A."/>
        </authorList>
    </citation>
    <scope>NUCLEOTIDE SEQUENCE [LARGE SCALE GENOMIC DNA]</scope>
    <source>
        <strain evidence="7">DSM 15286 / JCM 11887 / CIR29812</strain>
    </source>
</reference>
<dbReference type="GO" id="GO:0052621">
    <property type="term" value="F:diguanylate cyclase activity"/>
    <property type="evidence" value="ECO:0007669"/>
    <property type="project" value="UniProtKB-EC"/>
</dbReference>
<evidence type="ECO:0000256" key="3">
    <source>
        <dbReference type="PROSITE-ProRule" id="PRU00169"/>
    </source>
</evidence>
<keyword evidence="7" id="KW-1185">Reference proteome</keyword>
<evidence type="ECO:0000256" key="1">
    <source>
        <dbReference type="ARBA" id="ARBA00012528"/>
    </source>
</evidence>
<reference evidence="6 7" key="2">
    <citation type="journal article" date="2012" name="Stand. Genomic Sci.">
        <title>Complete genome sequence of the thermophilic sulfate-reducing ocean bacterium Thermodesulfatator indicus type strain (CIR29812(T)).</title>
        <authorList>
            <person name="Anderson I."/>
            <person name="Saunders E."/>
            <person name="Lapidus A."/>
            <person name="Nolan M."/>
            <person name="Lucas S."/>
            <person name="Tice H."/>
            <person name="Del Rio T.G."/>
            <person name="Cheng J.F."/>
            <person name="Han C."/>
            <person name="Tapia R."/>
            <person name="Goodwin L.A."/>
            <person name="Pitluck S."/>
            <person name="Liolios K."/>
            <person name="Mavromatis K."/>
            <person name="Pagani I."/>
            <person name="Ivanova N."/>
            <person name="Mikhailova N."/>
            <person name="Pati A."/>
            <person name="Chen A."/>
            <person name="Palaniappan K."/>
            <person name="Land M."/>
            <person name="Hauser L."/>
            <person name="Jeffries C.D."/>
            <person name="Chang Y.J."/>
            <person name="Brambilla E.M."/>
            <person name="Rohde M."/>
            <person name="Spring S."/>
            <person name="Goker M."/>
            <person name="Detter J.C."/>
            <person name="Woyke T."/>
            <person name="Bristow J."/>
            <person name="Eisen J.A."/>
            <person name="Markowitz V."/>
            <person name="Hugenholtz P."/>
            <person name="Kyrpides N.C."/>
            <person name="Klenk H.P."/>
        </authorList>
    </citation>
    <scope>NUCLEOTIDE SEQUENCE [LARGE SCALE GENOMIC DNA]</scope>
    <source>
        <strain evidence="7">DSM 15286 / JCM 11887 / CIR29812</strain>
    </source>
</reference>
<dbReference type="RefSeq" id="WP_013907925.1">
    <property type="nucleotide sequence ID" value="NC_015681.1"/>
</dbReference>
<dbReference type="AlphaFoldDB" id="F8A954"/>
<protein>
    <recommendedName>
        <fullName evidence="1">diguanylate cyclase</fullName>
        <ecNumber evidence="1">2.7.7.65</ecNumber>
    </recommendedName>
</protein>
<dbReference type="InterPro" id="IPR011006">
    <property type="entry name" value="CheY-like_superfamily"/>
</dbReference>
<dbReference type="OrthoDB" id="9804955at2"/>
<dbReference type="GO" id="GO:0000160">
    <property type="term" value="P:phosphorelay signal transduction system"/>
    <property type="evidence" value="ECO:0007669"/>
    <property type="project" value="InterPro"/>
</dbReference>
<dbReference type="InterPro" id="IPR050469">
    <property type="entry name" value="Diguanylate_Cyclase"/>
</dbReference>
<dbReference type="SMART" id="SM00448">
    <property type="entry name" value="REC"/>
    <property type="match status" value="1"/>
</dbReference>
<dbReference type="CDD" id="cd01949">
    <property type="entry name" value="GGDEF"/>
    <property type="match status" value="1"/>
</dbReference>
<dbReference type="Gene3D" id="3.40.50.2300">
    <property type="match status" value="1"/>
</dbReference>
<dbReference type="InterPro" id="IPR000160">
    <property type="entry name" value="GGDEF_dom"/>
</dbReference>
<dbReference type="EMBL" id="CP002683">
    <property type="protein sequence ID" value="AEH45183.1"/>
    <property type="molecule type" value="Genomic_DNA"/>
</dbReference>
<dbReference type="CDD" id="cd17536">
    <property type="entry name" value="REC_YesN-like"/>
    <property type="match status" value="1"/>
</dbReference>
<proteinExistence type="predicted"/>
<dbReference type="Proteomes" id="UP000006793">
    <property type="component" value="Chromosome"/>
</dbReference>
<sequence>MEKANFCLERPAKKRFLVVDDDPLAREQIASFLSLHDCPCDTASNGEEALKLVKEKGSYTVIITDIFMPRIDGLTLIKKVKEINPNIDIIVITAYGQKIKYKDVIEAGASDFIRKPFELDELEAKIKRILRERELRARLELLTKQDPLTGIFNRRYFEEKLEKECHKAWRQKYPLHLTLFDMDMFKQYNDSFGHQAGDKLLRLLAHIMVSSTRRYVDLPFRYGGDEFALILPQCDTKVASKITHRIIERFNQKDTVPASLSAGIARFIHYEDRPFSESIDDLILRADEALYEAKKKGGNTLIVDPLTLQLSSQNSVNSV</sequence>
<organism evidence="6 7">
    <name type="scientific">Thermodesulfatator indicus (strain DSM 15286 / JCM 11887 / CIR29812)</name>
    <dbReference type="NCBI Taxonomy" id="667014"/>
    <lineage>
        <taxon>Bacteria</taxon>
        <taxon>Pseudomonadati</taxon>
        <taxon>Thermodesulfobacteriota</taxon>
        <taxon>Thermodesulfobacteria</taxon>
        <taxon>Thermodesulfobacteriales</taxon>
        <taxon>Thermodesulfatatoraceae</taxon>
        <taxon>Thermodesulfatator</taxon>
    </lineage>
</organism>
<dbReference type="HOGENOM" id="CLU_000445_11_28_0"/>
<dbReference type="InParanoid" id="F8A954"/>
<dbReference type="SMART" id="SM00267">
    <property type="entry name" value="GGDEF"/>
    <property type="match status" value="1"/>
</dbReference>
<evidence type="ECO:0000313" key="7">
    <source>
        <dbReference type="Proteomes" id="UP000006793"/>
    </source>
</evidence>
<dbReference type="PANTHER" id="PTHR45138">
    <property type="entry name" value="REGULATORY COMPONENTS OF SENSORY TRANSDUCTION SYSTEM"/>
    <property type="match status" value="1"/>
</dbReference>